<dbReference type="EMBL" id="BAAAQY010000003">
    <property type="protein sequence ID" value="GAA2228721.1"/>
    <property type="molecule type" value="Genomic_DNA"/>
</dbReference>
<feature type="domain" description="Activator of Hsp90 ATPase homologue 1/2-like C-terminal" evidence="2">
    <location>
        <begin position="23"/>
        <end position="162"/>
    </location>
</feature>
<evidence type="ECO:0000313" key="4">
    <source>
        <dbReference type="Proteomes" id="UP001500929"/>
    </source>
</evidence>
<comment type="similarity">
    <text evidence="1">Belongs to the AHA1 family.</text>
</comment>
<evidence type="ECO:0000259" key="2">
    <source>
        <dbReference type="Pfam" id="PF08327"/>
    </source>
</evidence>
<organism evidence="3 4">
    <name type="scientific">Herbiconiux moechotypicola</name>
    <dbReference type="NCBI Taxonomy" id="637393"/>
    <lineage>
        <taxon>Bacteria</taxon>
        <taxon>Bacillati</taxon>
        <taxon>Actinomycetota</taxon>
        <taxon>Actinomycetes</taxon>
        <taxon>Micrococcales</taxon>
        <taxon>Microbacteriaceae</taxon>
        <taxon>Herbiconiux</taxon>
    </lineage>
</organism>
<gene>
    <name evidence="3" type="ORF">GCM10009851_11480</name>
</gene>
<comment type="caution">
    <text evidence="3">The sequence shown here is derived from an EMBL/GenBank/DDBJ whole genome shotgun (WGS) entry which is preliminary data.</text>
</comment>
<dbReference type="Gene3D" id="3.30.530.20">
    <property type="match status" value="1"/>
</dbReference>
<keyword evidence="4" id="KW-1185">Reference proteome</keyword>
<dbReference type="InterPro" id="IPR023393">
    <property type="entry name" value="START-like_dom_sf"/>
</dbReference>
<sequence>MPVTQSTVDDDQHSLTIEGEFAAPVDRVWQLWADPRQLERWWGPPTWPATFRELELHPGGTAHYVMTGPDGTEAGGMWNVTAVDAPTSFSFDDRFADADGHPLPDMPVTHGTVTLEPIGGDVVATRMLVVSHYDTADELHRVLEMGMEEGMRLAAGQIDALLAE</sequence>
<dbReference type="CDD" id="cd07814">
    <property type="entry name" value="SRPBCC_CalC_Aha1-like"/>
    <property type="match status" value="1"/>
</dbReference>
<evidence type="ECO:0000256" key="1">
    <source>
        <dbReference type="ARBA" id="ARBA00006817"/>
    </source>
</evidence>
<evidence type="ECO:0000313" key="3">
    <source>
        <dbReference type="EMBL" id="GAA2228721.1"/>
    </source>
</evidence>
<protein>
    <submittedName>
        <fullName evidence="3">SRPBCC domain-containing protein</fullName>
    </submittedName>
</protein>
<accession>A0ABN3DEG0</accession>
<dbReference type="InterPro" id="IPR013538">
    <property type="entry name" value="ASHA1/2-like_C"/>
</dbReference>
<proteinExistence type="inferred from homology"/>
<dbReference type="Pfam" id="PF08327">
    <property type="entry name" value="AHSA1"/>
    <property type="match status" value="1"/>
</dbReference>
<dbReference type="RefSeq" id="WP_259478656.1">
    <property type="nucleotide sequence ID" value="NZ_BAAAQY010000003.1"/>
</dbReference>
<reference evidence="3 4" key="1">
    <citation type="journal article" date="2019" name="Int. J. Syst. Evol. Microbiol.">
        <title>The Global Catalogue of Microorganisms (GCM) 10K type strain sequencing project: providing services to taxonomists for standard genome sequencing and annotation.</title>
        <authorList>
            <consortium name="The Broad Institute Genomics Platform"/>
            <consortium name="The Broad Institute Genome Sequencing Center for Infectious Disease"/>
            <person name="Wu L."/>
            <person name="Ma J."/>
        </authorList>
    </citation>
    <scope>NUCLEOTIDE SEQUENCE [LARGE SCALE GENOMIC DNA]</scope>
    <source>
        <strain evidence="3 4">JCM 16117</strain>
    </source>
</reference>
<dbReference type="Proteomes" id="UP001500929">
    <property type="component" value="Unassembled WGS sequence"/>
</dbReference>
<dbReference type="SUPFAM" id="SSF55961">
    <property type="entry name" value="Bet v1-like"/>
    <property type="match status" value="1"/>
</dbReference>
<name>A0ABN3DEG0_9MICO</name>